<feature type="non-terminal residue" evidence="1">
    <location>
        <position position="71"/>
    </location>
</feature>
<accession>X1HWK6</accession>
<protein>
    <submittedName>
        <fullName evidence="1">Uncharacterized protein</fullName>
    </submittedName>
</protein>
<gene>
    <name evidence="1" type="ORF">S03H2_34758</name>
</gene>
<dbReference type="AlphaFoldDB" id="X1HWK6"/>
<proteinExistence type="predicted"/>
<reference evidence="1" key="1">
    <citation type="journal article" date="2014" name="Front. Microbiol.">
        <title>High frequency of phylogenetically diverse reductive dehalogenase-homologous genes in deep subseafloor sedimentary metagenomes.</title>
        <authorList>
            <person name="Kawai M."/>
            <person name="Futagami T."/>
            <person name="Toyoda A."/>
            <person name="Takaki Y."/>
            <person name="Nishi S."/>
            <person name="Hori S."/>
            <person name="Arai W."/>
            <person name="Tsubouchi T."/>
            <person name="Morono Y."/>
            <person name="Uchiyama I."/>
            <person name="Ito T."/>
            <person name="Fujiyama A."/>
            <person name="Inagaki F."/>
            <person name="Takami H."/>
        </authorList>
    </citation>
    <scope>NUCLEOTIDE SEQUENCE</scope>
    <source>
        <strain evidence="1">Expedition CK06-06</strain>
    </source>
</reference>
<evidence type="ECO:0000313" key="1">
    <source>
        <dbReference type="EMBL" id="GAH58214.1"/>
    </source>
</evidence>
<organism evidence="1">
    <name type="scientific">marine sediment metagenome</name>
    <dbReference type="NCBI Taxonomy" id="412755"/>
    <lineage>
        <taxon>unclassified sequences</taxon>
        <taxon>metagenomes</taxon>
        <taxon>ecological metagenomes</taxon>
    </lineage>
</organism>
<comment type="caution">
    <text evidence="1">The sequence shown here is derived from an EMBL/GenBank/DDBJ whole genome shotgun (WGS) entry which is preliminary data.</text>
</comment>
<dbReference type="EMBL" id="BARU01021228">
    <property type="protein sequence ID" value="GAH58214.1"/>
    <property type="molecule type" value="Genomic_DNA"/>
</dbReference>
<name>X1HWK6_9ZZZZ</name>
<sequence>MLETGTFNVKDVLVEMKDLSDSMLDLAYSAILYSIPPSWNNLSGALRFVSKYIRENTPDCFDEYIQLVYLY</sequence>